<dbReference type="RefSeq" id="WP_015587329.1">
    <property type="nucleotide sequence ID" value="NC_021083.1"/>
</dbReference>
<feature type="transmembrane region" description="Helical" evidence="1">
    <location>
        <begin position="242"/>
        <end position="262"/>
    </location>
</feature>
<dbReference type="NCBIfam" id="NF045889">
    <property type="entry name" value="ICE_Mbov_0396_TM"/>
    <property type="match status" value="1"/>
</dbReference>
<dbReference type="HOGENOM" id="CLU_574676_0_0_14"/>
<dbReference type="PATRIC" id="fig|1292033.3.peg.279"/>
<dbReference type="AlphaFoldDB" id="M9WD03"/>
<reference evidence="2 3" key="1">
    <citation type="journal article" date="2013" name="Genome Announc.">
        <title>Complete Genome Sequence of Mycoplasma putrefaciens Strain 9231, One of the Agents of Contagious Agalactia in Goats.</title>
        <authorList>
            <person name="Dupuy V."/>
            <person name="Sirand-Pugnet P."/>
            <person name="Baranowski E."/>
            <person name="Barre A."/>
            <person name="Breton M."/>
            <person name="Couture C."/>
            <person name="Dordet-Frisoni E."/>
            <person name="Gaurivaud P."/>
            <person name="Jacob D."/>
            <person name="Lemaitre C."/>
            <person name="Manso-Silvan L."/>
            <person name="Nikolski M."/>
            <person name="Nouvel L.X."/>
            <person name="Poumarat F."/>
            <person name="Tardy F."/>
            <person name="Thebault P."/>
            <person name="Theil S."/>
            <person name="Citti C."/>
            <person name="Blanchard A."/>
            <person name="Thiaucourt F."/>
        </authorList>
    </citation>
    <scope>NUCLEOTIDE SEQUENCE [LARGE SCALE GENOMIC DNA]</scope>
    <source>
        <strain evidence="2">Mput9231</strain>
    </source>
</reference>
<sequence>MGFLILPIYSILFWLTVQLPLMMLNSTFSVVDFFNSQMIISLIFPGGDFSFKNITPFFEIILYITGFIGIFALIGKWGFLTLKSNATTYEKIVQSLKSLFLACVLIFVVPAVFWIYAHFNLVINKAIKQANLTGTFNLANIVYHISIFQPSSSLAEVADYSANNFAITTSALLGFNFIVAWAGIFLSFKLIIRLVETILFSIIWLFILFVMAPYVALCMVLNRQAKVIEWKNSVIQKFIENFAANFMMILFSFLLGSMMLGLSKQNQLTGFSVQVIILFVLMGLASMVSPLVDWMSKQIANYDGIPIPDGSLRERMLGGFAALGGFAKNTLLGKQKQQFQKDKDGSMSLVTKRSGGLVGKVTRTGLGLAKGAVVGGGLIGLAGSTAKVIAKTTVSNMFQGSKLGATMGFINENKKTALQNKQHKARVSAGKLAKSVDEKDIEKRNKHWSTIKKTNSKLKKVQLKIDKRNAYKKDE</sequence>
<feature type="transmembrane region" description="Helical" evidence="1">
    <location>
        <begin position="198"/>
        <end position="221"/>
    </location>
</feature>
<accession>M9WD03</accession>
<feature type="transmembrane region" description="Helical" evidence="1">
    <location>
        <begin position="171"/>
        <end position="192"/>
    </location>
</feature>
<keyword evidence="1" id="KW-0472">Membrane</keyword>
<dbReference type="EMBL" id="CP004357">
    <property type="protein sequence ID" value="AGJ90711.1"/>
    <property type="molecule type" value="Genomic_DNA"/>
</dbReference>
<organism evidence="2 3">
    <name type="scientific">Mycoplasma putrefaciens Mput9231</name>
    <dbReference type="NCBI Taxonomy" id="1292033"/>
    <lineage>
        <taxon>Bacteria</taxon>
        <taxon>Bacillati</taxon>
        <taxon>Mycoplasmatota</taxon>
        <taxon>Mollicutes</taxon>
        <taxon>Mycoplasmataceae</taxon>
        <taxon>Mycoplasma</taxon>
    </lineage>
</organism>
<dbReference type="Proteomes" id="UP000012984">
    <property type="component" value="Chromosome"/>
</dbReference>
<feature type="transmembrane region" description="Helical" evidence="1">
    <location>
        <begin position="268"/>
        <end position="288"/>
    </location>
</feature>
<gene>
    <name evidence="2" type="ORF">MPUT9231_2870</name>
</gene>
<proteinExistence type="predicted"/>
<keyword evidence="1" id="KW-1133">Transmembrane helix</keyword>
<protein>
    <recommendedName>
        <fullName evidence="4">Transmembrane protein</fullName>
    </recommendedName>
</protein>
<feature type="transmembrane region" description="Helical" evidence="1">
    <location>
        <begin position="12"/>
        <end position="34"/>
    </location>
</feature>
<dbReference type="OrthoDB" id="9762833at2"/>
<name>M9WD03_9MOLU</name>
<feature type="transmembrane region" description="Helical" evidence="1">
    <location>
        <begin position="60"/>
        <end position="79"/>
    </location>
</feature>
<keyword evidence="3" id="KW-1185">Reference proteome</keyword>
<keyword evidence="1" id="KW-0812">Transmembrane</keyword>
<feature type="transmembrane region" description="Helical" evidence="1">
    <location>
        <begin position="99"/>
        <end position="119"/>
    </location>
</feature>
<evidence type="ECO:0000313" key="3">
    <source>
        <dbReference type="Proteomes" id="UP000012984"/>
    </source>
</evidence>
<dbReference type="KEGG" id="mput:MPUT9231_2870"/>
<evidence type="ECO:0000313" key="2">
    <source>
        <dbReference type="EMBL" id="AGJ90711.1"/>
    </source>
</evidence>
<evidence type="ECO:0000256" key="1">
    <source>
        <dbReference type="SAM" id="Phobius"/>
    </source>
</evidence>
<evidence type="ECO:0008006" key="4">
    <source>
        <dbReference type="Google" id="ProtNLM"/>
    </source>
</evidence>